<dbReference type="Pfam" id="PF11897">
    <property type="entry name" value="DUF3417"/>
    <property type="match status" value="1"/>
</dbReference>
<sequence>MKALRRFTVRAHLPERLSALEQLSVNLRWSWDRPTQDLFEAIDPQLWKQVGCDPVAMLGQVSPARVEELAADESFVRRLDDLGAELRDYLDRPLWYQQLAEGSGAPGDGHDPSVLPRGVAYFSMEFGVAEVLPNYSGGLGILAGDHLKSASDLGLPLIAVGLYYRSGYFRQSLTADGWQHESYPSLDPQGLPLRLLTDAAGDAILVELALPEGAQLSARIWIAQVGRIPLLLLDSDIPENEHELRGVTDRLYGGDQEHRIRQEILAGIGGVRAIRAFTEVAGLPAPEVFHMNEGHAGFLGAERIRELIEAGLEFDTALTVVRSSTVFTTHTPVPAGIDRFPVEMVERYFGPEPGGAGSRLLPGVPVDRIVAFGAEDDPAKFNMAHMGLRLAQRANGVSLLHGQVSRGMFNDLWPGFDRSEVPIGSITNGVHAPTWAAPQWMELGREVLGSADLTSLREPGTWQGMQEVDPARIWSIRSQLREALIEDVRARVRRSWLERGAAEAELGWIATAFDPGVLTIGFARRVPTYKRLTLMLRDPERLTKLLLDEDRPLQLIVAGKSHPADDGGKALIQQVVRFADRHEVRHRIAFLPDYDMSMARELYYGCDVWLNNPLRPLEACGTSGMKSALNGGLNLSIRDGWWDEWYDGQNGWEIPTADGLADEERRDDLEASALYELLEHSVVPTFYDRDHRGVPTRWVEMVRHTLQVLGPKVLASRMVRDYTEQYYVPAARSLRKTIEPGLSGAEEFSDAFGSARELADYRHRAERAWPRIEITDVDSSGLPDTPLLGSELTLAAQIHLAGLRPDEVTVQAVLGRVDSGDVLVEPVTVPMGSAGTADSGNTIFTATTPLSITGPVGYTIRVLPHHRLLAGDNELGLVTLA</sequence>
<dbReference type="EC" id="2.4.1.1" evidence="4"/>
<comment type="catalytic activity">
    <reaction evidence="1">
        <text>[(1-&gt;4)-alpha-D-glucosyl](n) + phosphate = [(1-&gt;4)-alpha-D-glucosyl](n-1) + alpha-D-glucose 1-phosphate</text>
        <dbReference type="Rhea" id="RHEA:41732"/>
        <dbReference type="Rhea" id="RHEA-COMP:9584"/>
        <dbReference type="Rhea" id="RHEA-COMP:9586"/>
        <dbReference type="ChEBI" id="CHEBI:15444"/>
        <dbReference type="ChEBI" id="CHEBI:43474"/>
        <dbReference type="ChEBI" id="CHEBI:58601"/>
        <dbReference type="EC" id="2.4.1.1"/>
    </reaction>
</comment>
<keyword evidence="9" id="KW-0119">Carbohydrate metabolism</keyword>
<evidence type="ECO:0000256" key="8">
    <source>
        <dbReference type="ARBA" id="ARBA00022898"/>
    </source>
</evidence>
<name>A0A850PE65_9MYCO</name>
<evidence type="ECO:0000256" key="7">
    <source>
        <dbReference type="ARBA" id="ARBA00022679"/>
    </source>
</evidence>
<evidence type="ECO:0000256" key="5">
    <source>
        <dbReference type="ARBA" id="ARBA00022533"/>
    </source>
</evidence>
<keyword evidence="7 13" id="KW-0808">Transferase</keyword>
<dbReference type="InterPro" id="IPR011834">
    <property type="entry name" value="Agluc_phsphrylas"/>
</dbReference>
<dbReference type="Pfam" id="PF00343">
    <property type="entry name" value="Phosphorylase"/>
    <property type="match status" value="1"/>
</dbReference>
<comment type="caution">
    <text evidence="13">The sequence shown here is derived from an EMBL/GenBank/DDBJ whole genome shotgun (WGS) entry which is preliminary data.</text>
</comment>
<dbReference type="EMBL" id="JABFYL010000005">
    <property type="protein sequence ID" value="NVN48759.1"/>
    <property type="molecule type" value="Genomic_DNA"/>
</dbReference>
<dbReference type="AlphaFoldDB" id="A0A850PE65"/>
<dbReference type="PANTHER" id="PTHR42655">
    <property type="entry name" value="GLYCOGEN PHOSPHORYLASE"/>
    <property type="match status" value="1"/>
</dbReference>
<comment type="cofactor">
    <cofactor evidence="2">
        <name>pyridoxal 5'-phosphate</name>
        <dbReference type="ChEBI" id="CHEBI:597326"/>
    </cofactor>
</comment>
<dbReference type="PIRSF" id="PIRSF000460">
    <property type="entry name" value="Pprylas_GlgP"/>
    <property type="match status" value="1"/>
</dbReference>
<dbReference type="RefSeq" id="WP_178357189.1">
    <property type="nucleotide sequence ID" value="NZ_JABFYL010000005.1"/>
</dbReference>
<dbReference type="Gene3D" id="3.40.50.2000">
    <property type="entry name" value="Glycogen Phosphorylase B"/>
    <property type="match status" value="3"/>
</dbReference>
<proteinExistence type="inferred from homology"/>
<gene>
    <name evidence="13" type="ORF">HLY00_4919</name>
</gene>
<protein>
    <recommendedName>
        <fullName evidence="4">glycogen phosphorylase</fullName>
        <ecNumber evidence="4">2.4.1.1</ecNumber>
    </recommendedName>
</protein>
<evidence type="ECO:0000256" key="2">
    <source>
        <dbReference type="ARBA" id="ARBA00001933"/>
    </source>
</evidence>
<keyword evidence="14" id="KW-1185">Reference proteome</keyword>
<evidence type="ECO:0000256" key="6">
    <source>
        <dbReference type="ARBA" id="ARBA00022676"/>
    </source>
</evidence>
<dbReference type="NCBIfam" id="TIGR02094">
    <property type="entry name" value="more_P_ylases"/>
    <property type="match status" value="1"/>
</dbReference>
<dbReference type="InterPro" id="IPR024517">
    <property type="entry name" value="Glycogen_phosphorylase_DUF3417"/>
</dbReference>
<dbReference type="InterPro" id="IPR052182">
    <property type="entry name" value="Glycogen/Maltodextrin_Phosph"/>
</dbReference>
<dbReference type="InterPro" id="IPR035090">
    <property type="entry name" value="Pyridoxal_P_attach_site"/>
</dbReference>
<feature type="domain" description="DUF3417" evidence="12">
    <location>
        <begin position="13"/>
        <end position="132"/>
    </location>
</feature>
<evidence type="ECO:0000259" key="12">
    <source>
        <dbReference type="Pfam" id="PF11897"/>
    </source>
</evidence>
<comment type="similarity">
    <text evidence="3">Belongs to the glycogen phosphorylase family.</text>
</comment>
<dbReference type="PANTHER" id="PTHR42655:SF1">
    <property type="entry name" value="GLYCOGEN PHOSPHORYLASE"/>
    <property type="match status" value="1"/>
</dbReference>
<dbReference type="InterPro" id="IPR000811">
    <property type="entry name" value="Glyco_trans_35"/>
</dbReference>
<evidence type="ECO:0000256" key="10">
    <source>
        <dbReference type="ARBA" id="ARBA00025174"/>
    </source>
</evidence>
<dbReference type="GO" id="GO:0008184">
    <property type="term" value="F:glycogen phosphorylase activity"/>
    <property type="evidence" value="ECO:0007669"/>
    <property type="project" value="InterPro"/>
</dbReference>
<keyword evidence="6 13" id="KW-0328">Glycosyltransferase</keyword>
<dbReference type="Proteomes" id="UP000570517">
    <property type="component" value="Unassembled WGS sequence"/>
</dbReference>
<feature type="modified residue" description="N6-(pyridoxal phosphate)lysine" evidence="11">
    <location>
        <position position="626"/>
    </location>
</feature>
<organism evidence="13 14">
    <name type="scientific">Mycolicibacterium hippocampi</name>
    <dbReference type="NCBI Taxonomy" id="659824"/>
    <lineage>
        <taxon>Bacteria</taxon>
        <taxon>Bacillati</taxon>
        <taxon>Actinomycetota</taxon>
        <taxon>Actinomycetes</taxon>
        <taxon>Mycobacteriales</taxon>
        <taxon>Mycobacteriaceae</taxon>
        <taxon>Mycolicibacterium</taxon>
    </lineage>
</organism>
<evidence type="ECO:0000313" key="13">
    <source>
        <dbReference type="EMBL" id="NVN48759.1"/>
    </source>
</evidence>
<evidence type="ECO:0000256" key="11">
    <source>
        <dbReference type="PIRSR" id="PIRSR000460-1"/>
    </source>
</evidence>
<dbReference type="GO" id="GO:0030170">
    <property type="term" value="F:pyridoxal phosphate binding"/>
    <property type="evidence" value="ECO:0007669"/>
    <property type="project" value="InterPro"/>
</dbReference>
<dbReference type="GO" id="GO:0005975">
    <property type="term" value="P:carbohydrate metabolic process"/>
    <property type="evidence" value="ECO:0007669"/>
    <property type="project" value="InterPro"/>
</dbReference>
<evidence type="ECO:0000313" key="14">
    <source>
        <dbReference type="Proteomes" id="UP000570517"/>
    </source>
</evidence>
<reference evidence="13 14" key="1">
    <citation type="submission" date="2020-05" db="EMBL/GenBank/DDBJ databases">
        <title>Draft genome sequence of Mycobacterium hippocampi DL, isolated from European seabass, Dicentrarchus labrax, reared in fish farms.</title>
        <authorList>
            <person name="Stathopoulou P."/>
            <person name="Asimakis E."/>
            <person name="Tzokas K."/>
            <person name="Batargias C."/>
            <person name="Tsiamis G."/>
        </authorList>
    </citation>
    <scope>NUCLEOTIDE SEQUENCE [LARGE SCALE GENOMIC DNA]</scope>
    <source>
        <strain evidence="13 14">DL</strain>
    </source>
</reference>
<dbReference type="PROSITE" id="PS00102">
    <property type="entry name" value="PHOSPHORYLASE"/>
    <property type="match status" value="1"/>
</dbReference>
<keyword evidence="8 11" id="KW-0663">Pyridoxal phosphate</keyword>
<dbReference type="SUPFAM" id="SSF53756">
    <property type="entry name" value="UDP-Glycosyltransferase/glycogen phosphorylase"/>
    <property type="match status" value="1"/>
</dbReference>
<evidence type="ECO:0000256" key="3">
    <source>
        <dbReference type="ARBA" id="ARBA00006047"/>
    </source>
</evidence>
<evidence type="ECO:0000256" key="9">
    <source>
        <dbReference type="ARBA" id="ARBA00023277"/>
    </source>
</evidence>
<evidence type="ECO:0000256" key="4">
    <source>
        <dbReference type="ARBA" id="ARBA00012591"/>
    </source>
</evidence>
<keyword evidence="5" id="KW-0021">Allosteric enzyme</keyword>
<evidence type="ECO:0000256" key="1">
    <source>
        <dbReference type="ARBA" id="ARBA00001275"/>
    </source>
</evidence>
<accession>A0A850PE65</accession>
<comment type="function">
    <text evidence="10">Phosphorylase is an important allosteric enzyme in carbohydrate metabolism. Enzymes from different sources differ in their regulatory mechanisms and in their natural substrates. However, all known phosphorylases share catalytic and structural properties.</text>
</comment>